<dbReference type="EMBL" id="KZ819634">
    <property type="protein sequence ID" value="PWN93212.1"/>
    <property type="molecule type" value="Genomic_DNA"/>
</dbReference>
<gene>
    <name evidence="2" type="ORF">FA10DRAFT_257552</name>
</gene>
<dbReference type="GeneID" id="37041780"/>
<dbReference type="Proteomes" id="UP000245768">
    <property type="component" value="Unassembled WGS sequence"/>
</dbReference>
<organism evidence="2 3">
    <name type="scientific">Acaromyces ingoldii</name>
    <dbReference type="NCBI Taxonomy" id="215250"/>
    <lineage>
        <taxon>Eukaryota</taxon>
        <taxon>Fungi</taxon>
        <taxon>Dikarya</taxon>
        <taxon>Basidiomycota</taxon>
        <taxon>Ustilaginomycotina</taxon>
        <taxon>Exobasidiomycetes</taxon>
        <taxon>Exobasidiales</taxon>
        <taxon>Cryptobasidiaceae</taxon>
        <taxon>Acaromyces</taxon>
    </lineage>
</organism>
<accession>A0A316YVQ6</accession>
<dbReference type="RefSeq" id="XP_025380410.1">
    <property type="nucleotide sequence ID" value="XM_025519864.1"/>
</dbReference>
<sequence>MRICPLSAWLTLVVATFLVVGSAHTHRSARNPSQENEQDSELFGLNSSLSDAGIAAQADGVMIEPLTARMQPKTVEIAQPIQVRGRRGLQGNFIGGSIIKRSLGYDEAISMKPQEYFQVTYAKLDWADNEPAIRLYINLWGSFANSFRFEYVEEPTVFDFRVTCERSPIFDIQQYIKERDIRKVKIIGTSHTNDLESALKGVKKDEERVIQVPDQVLGAFSKKDGLFKLLTKLHIRMIMSEESLYLWIRQKVGAEKGEKLEAKLEKVNEFSKEGQSIRATPLNIVQELVRKTPKAR</sequence>
<proteinExistence type="predicted"/>
<feature type="signal peptide" evidence="1">
    <location>
        <begin position="1"/>
        <end position="25"/>
    </location>
</feature>
<name>A0A316YVQ6_9BASI</name>
<keyword evidence="1" id="KW-0732">Signal</keyword>
<evidence type="ECO:0000313" key="3">
    <source>
        <dbReference type="Proteomes" id="UP000245768"/>
    </source>
</evidence>
<protein>
    <submittedName>
        <fullName evidence="2">Uncharacterized protein</fullName>
    </submittedName>
</protein>
<feature type="chain" id="PRO_5016343890" evidence="1">
    <location>
        <begin position="26"/>
        <end position="296"/>
    </location>
</feature>
<reference evidence="2 3" key="1">
    <citation type="journal article" date="2018" name="Mol. Biol. Evol.">
        <title>Broad Genomic Sampling Reveals a Smut Pathogenic Ancestry of the Fungal Clade Ustilaginomycotina.</title>
        <authorList>
            <person name="Kijpornyongpan T."/>
            <person name="Mondo S.J."/>
            <person name="Barry K."/>
            <person name="Sandor L."/>
            <person name="Lee J."/>
            <person name="Lipzen A."/>
            <person name="Pangilinan J."/>
            <person name="LaButti K."/>
            <person name="Hainaut M."/>
            <person name="Henrissat B."/>
            <person name="Grigoriev I.V."/>
            <person name="Spatafora J.W."/>
            <person name="Aime M.C."/>
        </authorList>
    </citation>
    <scope>NUCLEOTIDE SEQUENCE [LARGE SCALE GENOMIC DNA]</scope>
    <source>
        <strain evidence="2 3">MCA 4198</strain>
    </source>
</reference>
<dbReference type="InParanoid" id="A0A316YVQ6"/>
<evidence type="ECO:0000313" key="2">
    <source>
        <dbReference type="EMBL" id="PWN93212.1"/>
    </source>
</evidence>
<keyword evidence="3" id="KW-1185">Reference proteome</keyword>
<dbReference type="AlphaFoldDB" id="A0A316YVQ6"/>
<evidence type="ECO:0000256" key="1">
    <source>
        <dbReference type="SAM" id="SignalP"/>
    </source>
</evidence>